<comment type="similarity">
    <text evidence="2">Belongs to the EamA transporter family.</text>
</comment>
<keyword evidence="4 6" id="KW-1133">Transmembrane helix</keyword>
<feature type="transmembrane region" description="Helical" evidence="6">
    <location>
        <begin position="58"/>
        <end position="80"/>
    </location>
</feature>
<evidence type="ECO:0000256" key="3">
    <source>
        <dbReference type="ARBA" id="ARBA00022692"/>
    </source>
</evidence>
<proteinExistence type="inferred from homology"/>
<dbReference type="AlphaFoldDB" id="A0A5Q6RXW2"/>
<evidence type="ECO:0000256" key="6">
    <source>
        <dbReference type="SAM" id="Phobius"/>
    </source>
</evidence>
<dbReference type="Pfam" id="PF00892">
    <property type="entry name" value="EamA"/>
    <property type="match status" value="2"/>
</dbReference>
<feature type="transmembrane region" description="Helical" evidence="6">
    <location>
        <begin position="171"/>
        <end position="190"/>
    </location>
</feature>
<dbReference type="PANTHER" id="PTHR32322">
    <property type="entry name" value="INNER MEMBRANE TRANSPORTER"/>
    <property type="match status" value="1"/>
</dbReference>
<evidence type="ECO:0000256" key="5">
    <source>
        <dbReference type="ARBA" id="ARBA00023136"/>
    </source>
</evidence>
<sequence>MTNRDRSLAVLVAICWGLNFLAIHASLEQYPPMFCVALRFGLLAIPTILLVPRPDVRLRWLIGYGVGFGIAQFVFLYAGMEAGMPAGLASLVLQASAPFTVVLAGVLLRERLTGRQVLGIVIAILGLAGVAWHRSQTAALLPVVLTLLGALGWAFGNLANRQARPSNPLHLTLWMSVVPPIPMLAVALLVEGPDRIGESLATSFTAEALPAVLGIVYTVVIGTVLGSGLWTILMTRYPSSTVAPFSMLVPVVGMSASAIVLGEHLHPLELAFGAVVIAGVLLGSTQSRRRLTPPLPAAYGADVPTGALAKG</sequence>
<feature type="transmembrane region" description="Helical" evidence="6">
    <location>
        <begin position="268"/>
        <end position="285"/>
    </location>
</feature>
<gene>
    <name evidence="8" type="ORF">FE697_012260</name>
</gene>
<keyword evidence="3 6" id="KW-0812">Transmembrane</keyword>
<dbReference type="Gene3D" id="1.10.3730.20">
    <property type="match status" value="1"/>
</dbReference>
<feature type="transmembrane region" description="Helical" evidence="6">
    <location>
        <begin position="245"/>
        <end position="262"/>
    </location>
</feature>
<feature type="domain" description="EamA" evidence="7">
    <location>
        <begin position="143"/>
        <end position="282"/>
    </location>
</feature>
<dbReference type="InterPro" id="IPR000620">
    <property type="entry name" value="EamA_dom"/>
</dbReference>
<dbReference type="PANTHER" id="PTHR32322:SF9">
    <property type="entry name" value="AMINO-ACID METABOLITE EFFLUX PUMP-RELATED"/>
    <property type="match status" value="1"/>
</dbReference>
<protein>
    <submittedName>
        <fullName evidence="8">EamA family transporter</fullName>
    </submittedName>
</protein>
<dbReference type="InterPro" id="IPR037185">
    <property type="entry name" value="EmrE-like"/>
</dbReference>
<dbReference type="Proteomes" id="UP000307768">
    <property type="component" value="Unassembled WGS sequence"/>
</dbReference>
<dbReference type="SUPFAM" id="SSF103481">
    <property type="entry name" value="Multidrug resistance efflux transporter EmrE"/>
    <property type="match status" value="2"/>
</dbReference>
<dbReference type="OrthoDB" id="9812521at2"/>
<comment type="caution">
    <text evidence="8">The sequence shown here is derived from an EMBL/GenBank/DDBJ whole genome shotgun (WGS) entry which is preliminary data.</text>
</comment>
<evidence type="ECO:0000256" key="2">
    <source>
        <dbReference type="ARBA" id="ARBA00007362"/>
    </source>
</evidence>
<accession>A0A5Q6RXW2</accession>
<dbReference type="EMBL" id="VDFQ02000003">
    <property type="protein sequence ID" value="KAA1422910.1"/>
    <property type="molecule type" value="Genomic_DNA"/>
</dbReference>
<keyword evidence="5 6" id="KW-0472">Membrane</keyword>
<evidence type="ECO:0000313" key="8">
    <source>
        <dbReference type="EMBL" id="KAA1422910.1"/>
    </source>
</evidence>
<feature type="domain" description="EamA" evidence="7">
    <location>
        <begin position="8"/>
        <end position="130"/>
    </location>
</feature>
<dbReference type="RefSeq" id="WP_149769860.1">
    <property type="nucleotide sequence ID" value="NZ_VDFQ02000003.1"/>
</dbReference>
<feature type="transmembrane region" description="Helical" evidence="6">
    <location>
        <begin position="86"/>
        <end position="108"/>
    </location>
</feature>
<evidence type="ECO:0000259" key="7">
    <source>
        <dbReference type="Pfam" id="PF00892"/>
    </source>
</evidence>
<evidence type="ECO:0000256" key="4">
    <source>
        <dbReference type="ARBA" id="ARBA00022989"/>
    </source>
</evidence>
<evidence type="ECO:0000256" key="1">
    <source>
        <dbReference type="ARBA" id="ARBA00004141"/>
    </source>
</evidence>
<feature type="transmembrane region" description="Helical" evidence="6">
    <location>
        <begin position="139"/>
        <end position="159"/>
    </location>
</feature>
<feature type="transmembrane region" description="Helical" evidence="6">
    <location>
        <begin position="117"/>
        <end position="133"/>
    </location>
</feature>
<comment type="subcellular location">
    <subcellularLocation>
        <location evidence="1">Membrane</location>
        <topology evidence="1">Multi-pass membrane protein</topology>
    </subcellularLocation>
</comment>
<feature type="transmembrane region" description="Helical" evidence="6">
    <location>
        <begin position="210"/>
        <end position="233"/>
    </location>
</feature>
<feature type="transmembrane region" description="Helical" evidence="6">
    <location>
        <begin position="7"/>
        <end position="25"/>
    </location>
</feature>
<dbReference type="InterPro" id="IPR050638">
    <property type="entry name" value="AA-Vitamin_Transporters"/>
</dbReference>
<organism evidence="8 9">
    <name type="scientific">Mumia zhuanghuii</name>
    <dbReference type="NCBI Taxonomy" id="2585211"/>
    <lineage>
        <taxon>Bacteria</taxon>
        <taxon>Bacillati</taxon>
        <taxon>Actinomycetota</taxon>
        <taxon>Actinomycetes</taxon>
        <taxon>Propionibacteriales</taxon>
        <taxon>Nocardioidaceae</taxon>
        <taxon>Mumia</taxon>
    </lineage>
</organism>
<dbReference type="GO" id="GO:0016020">
    <property type="term" value="C:membrane"/>
    <property type="evidence" value="ECO:0007669"/>
    <property type="project" value="UniProtKB-SubCell"/>
</dbReference>
<reference evidence="8 9" key="1">
    <citation type="submission" date="2019-09" db="EMBL/GenBank/DDBJ databases">
        <title>Mumia zhuanghuii sp. nov. isolated from the intestinal contents of plateau pika (Ochotona curzoniae) in the Qinghai-Tibet plateau of China.</title>
        <authorList>
            <person name="Tian Z."/>
        </authorList>
    </citation>
    <scope>NUCLEOTIDE SEQUENCE [LARGE SCALE GENOMIC DNA]</scope>
    <source>
        <strain evidence="9">350</strain>
    </source>
</reference>
<evidence type="ECO:0000313" key="9">
    <source>
        <dbReference type="Proteomes" id="UP000307768"/>
    </source>
</evidence>
<feature type="transmembrane region" description="Helical" evidence="6">
    <location>
        <begin position="31"/>
        <end position="51"/>
    </location>
</feature>
<name>A0A5Q6RXW2_9ACTN</name>